<evidence type="ECO:0000313" key="3">
    <source>
        <dbReference type="Proteomes" id="UP000214646"/>
    </source>
</evidence>
<dbReference type="RefSeq" id="WP_161968096.1">
    <property type="nucleotide sequence ID" value="NZ_NIDE01000020.1"/>
</dbReference>
<evidence type="ECO:0000256" key="1">
    <source>
        <dbReference type="SAM" id="Coils"/>
    </source>
</evidence>
<comment type="caution">
    <text evidence="2">The sequence shown here is derived from an EMBL/GenBank/DDBJ whole genome shotgun (WGS) entry which is preliminary data.</text>
</comment>
<feature type="coiled-coil region" evidence="1">
    <location>
        <begin position="10"/>
        <end position="37"/>
    </location>
</feature>
<accession>A0A225CY02</accession>
<dbReference type="EMBL" id="NIDE01000020">
    <property type="protein sequence ID" value="OWK34102.1"/>
    <property type="molecule type" value="Genomic_DNA"/>
</dbReference>
<gene>
    <name evidence="2" type="ORF">FRUB_10073</name>
</gene>
<dbReference type="OrthoDB" id="254883at2"/>
<dbReference type="Proteomes" id="UP000214646">
    <property type="component" value="Unassembled WGS sequence"/>
</dbReference>
<protein>
    <submittedName>
        <fullName evidence="2">Uncharacterized protein</fullName>
    </submittedName>
</protein>
<keyword evidence="1" id="KW-0175">Coiled coil</keyword>
<sequence>MTQFKIQAYAEYLSDEKAKLDRELTAARDALRQKVERLAAVLAVA</sequence>
<organism evidence="2 3">
    <name type="scientific">Fimbriiglobus ruber</name>
    <dbReference type="NCBI Taxonomy" id="1908690"/>
    <lineage>
        <taxon>Bacteria</taxon>
        <taxon>Pseudomonadati</taxon>
        <taxon>Planctomycetota</taxon>
        <taxon>Planctomycetia</taxon>
        <taxon>Gemmatales</taxon>
        <taxon>Gemmataceae</taxon>
        <taxon>Fimbriiglobus</taxon>
    </lineage>
</organism>
<proteinExistence type="predicted"/>
<reference evidence="3" key="1">
    <citation type="submission" date="2017-06" db="EMBL/GenBank/DDBJ databases">
        <title>Genome analysis of Fimbriiglobus ruber SP5, the first member of the order Planctomycetales with confirmed chitinolytic capability.</title>
        <authorList>
            <person name="Ravin N.V."/>
            <person name="Rakitin A.L."/>
            <person name="Ivanova A.A."/>
            <person name="Beletsky A.V."/>
            <person name="Kulichevskaya I.S."/>
            <person name="Mardanov A.V."/>
            <person name="Dedysh S.N."/>
        </authorList>
    </citation>
    <scope>NUCLEOTIDE SEQUENCE [LARGE SCALE GENOMIC DNA]</scope>
    <source>
        <strain evidence="3">SP5</strain>
    </source>
</reference>
<dbReference type="AlphaFoldDB" id="A0A225CY02"/>
<evidence type="ECO:0000313" key="2">
    <source>
        <dbReference type="EMBL" id="OWK34102.1"/>
    </source>
</evidence>
<name>A0A225CY02_9BACT</name>
<keyword evidence="3" id="KW-1185">Reference proteome</keyword>